<name>A0A483CNN8_9EURY</name>
<reference evidence="3 4" key="1">
    <citation type="submission" date="2017-11" db="EMBL/GenBank/DDBJ databases">
        <title>Isolation and Characterization of Methanofollis Species from Methane Seep Offshore SW Taiwan.</title>
        <authorList>
            <person name="Teng N.-H."/>
            <person name="Lai M.-C."/>
            <person name="Chen S.-C."/>
        </authorList>
    </citation>
    <scope>NUCLEOTIDE SEQUENCE [LARGE SCALE GENOMIC DNA]</scope>
    <source>
        <strain evidence="3 4">FWC-SCC2</strain>
    </source>
</reference>
<dbReference type="Gene3D" id="3.90.25.10">
    <property type="entry name" value="UDP-galactose 4-epimerase, domain 1"/>
    <property type="match status" value="2"/>
</dbReference>
<keyword evidence="4" id="KW-1185">Reference proteome</keyword>
<dbReference type="SUPFAM" id="SSF51735">
    <property type="entry name" value="NAD(P)-binding Rossmann-fold domains"/>
    <property type="match status" value="1"/>
</dbReference>
<feature type="domain" description="NAD-dependent epimerase/dehydratase" evidence="2">
    <location>
        <begin position="4"/>
        <end position="237"/>
    </location>
</feature>
<accession>A0A483CNN8</accession>
<gene>
    <name evidence="3" type="ORF">CUJ86_09370</name>
</gene>
<dbReference type="InterPro" id="IPR036291">
    <property type="entry name" value="NAD(P)-bd_dom_sf"/>
</dbReference>
<comment type="caution">
    <text evidence="3">The sequence shown here is derived from an EMBL/GenBank/DDBJ whole genome shotgun (WGS) entry which is preliminary data.</text>
</comment>
<evidence type="ECO:0000259" key="2">
    <source>
        <dbReference type="Pfam" id="PF01370"/>
    </source>
</evidence>
<dbReference type="AlphaFoldDB" id="A0A483CNN8"/>
<proteinExistence type="inferred from homology"/>
<dbReference type="Pfam" id="PF01370">
    <property type="entry name" value="Epimerase"/>
    <property type="match status" value="1"/>
</dbReference>
<protein>
    <submittedName>
        <fullName evidence="3">UDP-glucose 4-epimerase</fullName>
    </submittedName>
</protein>
<dbReference type="CDD" id="cd05234">
    <property type="entry name" value="UDP_G4E_2_SDR_e"/>
    <property type="match status" value="1"/>
</dbReference>
<dbReference type="OrthoDB" id="4907at2157"/>
<dbReference type="Proteomes" id="UP000292580">
    <property type="component" value="Unassembled WGS sequence"/>
</dbReference>
<evidence type="ECO:0000313" key="3">
    <source>
        <dbReference type="EMBL" id="TAJ44222.1"/>
    </source>
</evidence>
<evidence type="ECO:0000313" key="4">
    <source>
        <dbReference type="Proteomes" id="UP000292580"/>
    </source>
</evidence>
<organism evidence="3 4">
    <name type="scientific">Methanofollis fontis</name>
    <dbReference type="NCBI Taxonomy" id="2052832"/>
    <lineage>
        <taxon>Archaea</taxon>
        <taxon>Methanobacteriati</taxon>
        <taxon>Methanobacteriota</taxon>
        <taxon>Stenosarchaea group</taxon>
        <taxon>Methanomicrobia</taxon>
        <taxon>Methanomicrobiales</taxon>
        <taxon>Methanomicrobiaceae</taxon>
        <taxon>Methanofollis</taxon>
    </lineage>
</organism>
<dbReference type="RefSeq" id="WP_130647371.1">
    <property type="nucleotide sequence ID" value="NZ_PGCL01000003.1"/>
</dbReference>
<dbReference type="InterPro" id="IPR001509">
    <property type="entry name" value="Epimerase_deHydtase"/>
</dbReference>
<sequence>MFSIVTGGAGFIGSHTVDVLAGRGDEVVVIDNLSAGSTDNIAEHLKSGTVRLVQADLLDDGWQAILDGADRVYHIAADPDVRGSAQAPGGQVQNNIVATQRVLDAMREHSVPELVFTSTSTVYGEAKTIPTPEHYTPMYPISVYGASKLACEALISAYAHSFSMQAWIFRFANIIGERSGHGVITDFIRKLRENPKELEILGDGRQTKSYLDVRECVGGFEYAVAHADETVNTFNIGSEDWIDVVSIADIIVEEMGLSDVAYRFTGGARGWVGDVPRMQLSVDAMKGLGWTPALGSEESVRTTVRAILQG</sequence>
<dbReference type="Gene3D" id="3.40.50.720">
    <property type="entry name" value="NAD(P)-binding Rossmann-like Domain"/>
    <property type="match status" value="1"/>
</dbReference>
<evidence type="ECO:0000256" key="1">
    <source>
        <dbReference type="ARBA" id="ARBA00007637"/>
    </source>
</evidence>
<dbReference type="EMBL" id="PGCL01000003">
    <property type="protein sequence ID" value="TAJ44222.1"/>
    <property type="molecule type" value="Genomic_DNA"/>
</dbReference>
<comment type="similarity">
    <text evidence="1">Belongs to the NAD(P)-dependent epimerase/dehydratase family.</text>
</comment>
<dbReference type="PANTHER" id="PTHR43000">
    <property type="entry name" value="DTDP-D-GLUCOSE 4,6-DEHYDRATASE-RELATED"/>
    <property type="match status" value="1"/>
</dbReference>